<comment type="caution">
    <text evidence="1">Lacks conserved residue(s) required for the propagation of feature annotation.</text>
</comment>
<dbReference type="SUPFAM" id="SSF55073">
    <property type="entry name" value="Nucleotide cyclase"/>
    <property type="match status" value="1"/>
</dbReference>
<evidence type="ECO:0000259" key="2">
    <source>
        <dbReference type="PROSITE" id="PS50110"/>
    </source>
</evidence>
<gene>
    <name evidence="3" type="ORF">C7435_0780</name>
</gene>
<evidence type="ECO:0000256" key="1">
    <source>
        <dbReference type="PROSITE-ProRule" id="PRU00169"/>
    </source>
</evidence>
<evidence type="ECO:0000313" key="3">
    <source>
        <dbReference type="EMBL" id="RKR02840.1"/>
    </source>
</evidence>
<dbReference type="GO" id="GO:0000160">
    <property type="term" value="P:phosphorelay signal transduction system"/>
    <property type="evidence" value="ECO:0007669"/>
    <property type="project" value="InterPro"/>
</dbReference>
<evidence type="ECO:0000313" key="4">
    <source>
        <dbReference type="Proteomes" id="UP000273675"/>
    </source>
</evidence>
<dbReference type="InterPro" id="IPR001789">
    <property type="entry name" value="Sig_transdc_resp-reg_receiver"/>
</dbReference>
<protein>
    <submittedName>
        <fullName evidence="3">Response regulator receiver modulated diguanylate cyclase</fullName>
    </submittedName>
</protein>
<dbReference type="InterPro" id="IPR029787">
    <property type="entry name" value="Nucleotide_cyclase"/>
</dbReference>
<feature type="domain" description="Response regulatory" evidence="2">
    <location>
        <begin position="150"/>
        <end position="266"/>
    </location>
</feature>
<comment type="caution">
    <text evidence="3">The sequence shown here is derived from an EMBL/GenBank/DDBJ whole genome shotgun (WGS) entry which is preliminary data.</text>
</comment>
<dbReference type="PROSITE" id="PS50110">
    <property type="entry name" value="RESPONSE_REGULATORY"/>
    <property type="match status" value="1"/>
</dbReference>
<reference evidence="3 4" key="1">
    <citation type="submission" date="2018-10" db="EMBL/GenBank/DDBJ databases">
        <title>Genomic Encyclopedia of Type Strains, Phase IV (KMG-IV): sequencing the most valuable type-strain genomes for metagenomic binning, comparative biology and taxonomic classification.</title>
        <authorList>
            <person name="Goeker M."/>
        </authorList>
    </citation>
    <scope>NUCLEOTIDE SEQUENCE [LARGE SCALE GENOMIC DNA]</scope>
    <source>
        <strain evidence="3 4">DSM 4734</strain>
    </source>
</reference>
<dbReference type="InterPro" id="IPR043128">
    <property type="entry name" value="Rev_trsase/Diguanyl_cyclase"/>
</dbReference>
<dbReference type="SUPFAM" id="SSF52172">
    <property type="entry name" value="CheY-like"/>
    <property type="match status" value="1"/>
</dbReference>
<dbReference type="EMBL" id="RBIM01000002">
    <property type="protein sequence ID" value="RKR02840.1"/>
    <property type="molecule type" value="Genomic_DNA"/>
</dbReference>
<name>A0A495DJP7_9PROT</name>
<organism evidence="3 4">
    <name type="scientific">Maricaulis maris</name>
    <dbReference type="NCBI Taxonomy" id="74318"/>
    <lineage>
        <taxon>Bacteria</taxon>
        <taxon>Pseudomonadati</taxon>
        <taxon>Pseudomonadota</taxon>
        <taxon>Alphaproteobacteria</taxon>
        <taxon>Maricaulales</taxon>
        <taxon>Maricaulaceae</taxon>
        <taxon>Maricaulis</taxon>
    </lineage>
</organism>
<proteinExistence type="predicted"/>
<dbReference type="InterPro" id="IPR011006">
    <property type="entry name" value="CheY-like_superfamily"/>
</dbReference>
<dbReference type="AlphaFoldDB" id="A0A495DJP7"/>
<dbReference type="Gene3D" id="3.40.50.2300">
    <property type="match status" value="1"/>
</dbReference>
<dbReference type="Proteomes" id="UP000273675">
    <property type="component" value="Unassembled WGS sequence"/>
</dbReference>
<accession>A0A495DJP7</accession>
<dbReference type="Gene3D" id="3.30.70.270">
    <property type="match status" value="1"/>
</dbReference>
<dbReference type="OrthoDB" id="8447315at2"/>
<sequence>MAGGRMGRELDVLVFGLSDRVEALAEKLGRLALNCRLVRADSPPARRHHYWAVGVVLAECDRDVEDGMKAFQRFAPGERPLLVVGPDSYGPTDLVDAWIREPASAVQIAARIRALFRLHTMEIIARRRTEVSALYGQKPGLVERQDQPPCVLYVGDASPRFMALQHTLASVDAEVIAAFSSYSAFDYLHERAFDAVVLNAAGKRDIAFTISSAMRRNARLYHTPVLLLTDDVDPGAAEEAFARGVSDLLPPRTDDDELRERVLTLTAERRRRREAKAILESCRDTRSLDIETGLFHPAYLVSHIQDLLNETGRDQLHFSLIALQTLLPEGSERPDDVSAEKARRQFAAMLRHLLRTEDAAARFEDDVFLAVLPFTDPAGIDCVAARVAAIAECTAFESDDPLRPFRLSVRAAPVQTRPGETADALVERALASLVRPRPIIASA</sequence>